<dbReference type="Proteomes" id="UP001216390">
    <property type="component" value="Chromosome"/>
</dbReference>
<comment type="cofactor">
    <cofactor evidence="2">
        <name>Zn(2+)</name>
        <dbReference type="ChEBI" id="CHEBI:29105"/>
    </cofactor>
    <text evidence="2">Binds 1 zinc ion per subunit.</text>
</comment>
<dbReference type="NCBIfam" id="TIGR00157">
    <property type="entry name" value="ribosome small subunit-dependent GTPase A"/>
    <property type="match status" value="1"/>
</dbReference>
<keyword evidence="2" id="KW-0378">Hydrolase</keyword>
<evidence type="ECO:0000256" key="2">
    <source>
        <dbReference type="HAMAP-Rule" id="MF_01820"/>
    </source>
</evidence>
<name>A0AAE9Y9M0_9ACTN</name>
<accession>A0AAE9Y9M0</accession>
<proteinExistence type="inferred from homology"/>
<evidence type="ECO:0000313" key="5">
    <source>
        <dbReference type="EMBL" id="WCO66899.1"/>
    </source>
</evidence>
<dbReference type="PANTHER" id="PTHR32120">
    <property type="entry name" value="SMALL RIBOSOMAL SUBUNIT BIOGENESIS GTPASE RSGA"/>
    <property type="match status" value="1"/>
</dbReference>
<feature type="binding site" evidence="2">
    <location>
        <begin position="149"/>
        <end position="152"/>
    </location>
    <ligand>
        <name>GTP</name>
        <dbReference type="ChEBI" id="CHEBI:37565"/>
    </ligand>
</feature>
<comment type="subcellular location">
    <subcellularLocation>
        <location evidence="2">Cytoplasm</location>
    </subcellularLocation>
</comment>
<feature type="region of interest" description="Disordered" evidence="3">
    <location>
        <begin position="324"/>
        <end position="351"/>
    </location>
</feature>
<dbReference type="InterPro" id="IPR027417">
    <property type="entry name" value="P-loop_NTPase"/>
</dbReference>
<dbReference type="EMBL" id="CP116942">
    <property type="protein sequence ID" value="WCO66899.1"/>
    <property type="molecule type" value="Genomic_DNA"/>
</dbReference>
<keyword evidence="2" id="KW-0547">Nucleotide-binding</keyword>
<keyword evidence="2" id="KW-0862">Zinc</keyword>
<dbReference type="GO" id="GO:0003924">
    <property type="term" value="F:GTPase activity"/>
    <property type="evidence" value="ECO:0007669"/>
    <property type="project" value="UniProtKB-UniRule"/>
</dbReference>
<sequence length="351" mass="37361">MGETDPITDTDPLAPLGWSPLWADRAEDAAARNERPGAEPGRVVRHDGVAVQVATRDGVVARPVLATVDPQPVVGDWVLTTDETVVAVLERSSLLRRRDTRRDTEQHLVANVDTVIIVCGLDRPVRDGRIQRATAVAWDADAEPVVVLTKADLVADAEETAVAVRGANPGVEVLVTSSKEDAGLQGVRDLGVGKSVVMLGESGAGKSSLANALSDGDVAIVGAVREGDAKGRHTTTSRELHVLPSGGVLIDNPGVRSLGLWTDAESVVATFDDIDSLAEGCRFSDCAHDAEPGCAVRAAIDAGDLHPARLEAWHAFHAEVEEADRRADEKAWRTPEAPPESKRRRRRGRGR</sequence>
<dbReference type="EC" id="3.6.1.-" evidence="2"/>
<feature type="binding site" evidence="2">
    <location>
        <position position="294"/>
    </location>
    <ligand>
        <name>Zn(2+)</name>
        <dbReference type="ChEBI" id="CHEBI:29105"/>
    </ligand>
</feature>
<organism evidence="5 6">
    <name type="scientific">Iamia majanohamensis</name>
    <dbReference type="NCBI Taxonomy" id="467976"/>
    <lineage>
        <taxon>Bacteria</taxon>
        <taxon>Bacillati</taxon>
        <taxon>Actinomycetota</taxon>
        <taxon>Acidimicrobiia</taxon>
        <taxon>Acidimicrobiales</taxon>
        <taxon>Iamiaceae</taxon>
        <taxon>Iamia</taxon>
    </lineage>
</organism>
<feature type="binding site" evidence="2">
    <location>
        <position position="281"/>
    </location>
    <ligand>
        <name>Zn(2+)</name>
        <dbReference type="ChEBI" id="CHEBI:29105"/>
    </ligand>
</feature>
<keyword evidence="2" id="KW-0694">RNA-binding</keyword>
<dbReference type="GO" id="GO:0046872">
    <property type="term" value="F:metal ion binding"/>
    <property type="evidence" value="ECO:0007669"/>
    <property type="project" value="UniProtKB-KW"/>
</dbReference>
<dbReference type="AlphaFoldDB" id="A0AAE9Y9M0"/>
<feature type="compositionally biased region" description="Basic and acidic residues" evidence="3">
    <location>
        <begin position="324"/>
        <end position="333"/>
    </location>
</feature>
<evidence type="ECO:0000256" key="1">
    <source>
        <dbReference type="ARBA" id="ARBA00022517"/>
    </source>
</evidence>
<dbReference type="Gene3D" id="1.10.40.50">
    <property type="entry name" value="Probable gtpase engc, domain 3"/>
    <property type="match status" value="1"/>
</dbReference>
<dbReference type="CDD" id="cd01854">
    <property type="entry name" value="YjeQ_EngC"/>
    <property type="match status" value="1"/>
</dbReference>
<protein>
    <recommendedName>
        <fullName evidence="2">Small ribosomal subunit biogenesis GTPase RsgA</fullName>
        <ecNumber evidence="2">3.6.1.-</ecNumber>
    </recommendedName>
</protein>
<feature type="binding site" evidence="2">
    <location>
        <begin position="200"/>
        <end position="208"/>
    </location>
    <ligand>
        <name>GTP</name>
        <dbReference type="ChEBI" id="CHEBI:37565"/>
    </ligand>
</feature>
<dbReference type="InterPro" id="IPR025662">
    <property type="entry name" value="Sigma_54_int_dom_ATP-bd_1"/>
</dbReference>
<keyword evidence="2" id="KW-0342">GTP-binding</keyword>
<dbReference type="PANTHER" id="PTHR32120:SF10">
    <property type="entry name" value="SMALL RIBOSOMAL SUBUNIT BIOGENESIS GTPASE RSGA"/>
    <property type="match status" value="1"/>
</dbReference>
<dbReference type="GO" id="GO:0042274">
    <property type="term" value="P:ribosomal small subunit biogenesis"/>
    <property type="evidence" value="ECO:0007669"/>
    <property type="project" value="UniProtKB-UniRule"/>
</dbReference>
<feature type="domain" description="EngC GTPase" evidence="4">
    <location>
        <begin position="110"/>
        <end position="256"/>
    </location>
</feature>
<keyword evidence="2" id="KW-0963">Cytoplasm</keyword>
<gene>
    <name evidence="2 5" type="primary">rsgA</name>
    <name evidence="5" type="ORF">PO878_20615</name>
</gene>
<dbReference type="KEGG" id="ima:PO878_20615"/>
<dbReference type="HAMAP" id="MF_01820">
    <property type="entry name" value="GTPase_RsgA"/>
    <property type="match status" value="1"/>
</dbReference>
<dbReference type="PROSITE" id="PS00675">
    <property type="entry name" value="SIGMA54_INTERACT_1"/>
    <property type="match status" value="1"/>
</dbReference>
<reference evidence="5" key="1">
    <citation type="submission" date="2023-01" db="EMBL/GenBank/DDBJ databases">
        <title>The diversity of Class Acidimicrobiia in South China Sea sediment environments and the proposal of Iamia marina sp. nov., a novel species of the genus Iamia.</title>
        <authorList>
            <person name="He Y."/>
            <person name="Tian X."/>
        </authorList>
    </citation>
    <scope>NUCLEOTIDE SEQUENCE</scope>
    <source>
        <strain evidence="5">DSM 19957</strain>
    </source>
</reference>
<comment type="subunit">
    <text evidence="2">Monomer. Associates with 30S ribosomal subunit, binds 16S rRNA.</text>
</comment>
<keyword evidence="1 2" id="KW-0690">Ribosome biogenesis</keyword>
<evidence type="ECO:0000259" key="4">
    <source>
        <dbReference type="PROSITE" id="PS50936"/>
    </source>
</evidence>
<dbReference type="RefSeq" id="WP_272736421.1">
    <property type="nucleotide sequence ID" value="NZ_CP116942.1"/>
</dbReference>
<evidence type="ECO:0000256" key="3">
    <source>
        <dbReference type="SAM" id="MobiDB-lite"/>
    </source>
</evidence>
<dbReference type="Pfam" id="PF03193">
    <property type="entry name" value="RsgA_GTPase"/>
    <property type="match status" value="1"/>
</dbReference>
<evidence type="ECO:0000313" key="6">
    <source>
        <dbReference type="Proteomes" id="UP001216390"/>
    </source>
</evidence>
<comment type="similarity">
    <text evidence="2">Belongs to the TRAFAC class YlqF/YawG GTPase family. RsgA subfamily.</text>
</comment>
<feature type="binding site" evidence="2">
    <location>
        <position position="286"/>
    </location>
    <ligand>
        <name>Zn(2+)</name>
        <dbReference type="ChEBI" id="CHEBI:29105"/>
    </ligand>
</feature>
<comment type="function">
    <text evidence="2">One of several proteins that assist in the late maturation steps of the functional core of the 30S ribosomal subunit. Helps release RbfA from mature subunits. May play a role in the assembly of ribosomal proteins into the subunit. Circularly permuted GTPase that catalyzes slow GTP hydrolysis, GTPase activity is stimulated by the 30S ribosomal subunit.</text>
</comment>
<dbReference type="GO" id="GO:0019843">
    <property type="term" value="F:rRNA binding"/>
    <property type="evidence" value="ECO:0007669"/>
    <property type="project" value="UniProtKB-KW"/>
</dbReference>
<feature type="compositionally biased region" description="Basic residues" evidence="3">
    <location>
        <begin position="342"/>
        <end position="351"/>
    </location>
</feature>
<keyword evidence="2" id="KW-0479">Metal-binding</keyword>
<keyword evidence="2" id="KW-0699">rRNA-binding</keyword>
<dbReference type="SUPFAM" id="SSF52540">
    <property type="entry name" value="P-loop containing nucleoside triphosphate hydrolases"/>
    <property type="match status" value="1"/>
</dbReference>
<dbReference type="Gene3D" id="3.40.50.300">
    <property type="entry name" value="P-loop containing nucleotide triphosphate hydrolases"/>
    <property type="match status" value="1"/>
</dbReference>
<dbReference type="InterPro" id="IPR010914">
    <property type="entry name" value="RsgA_GTPase_dom"/>
</dbReference>
<dbReference type="GO" id="GO:0005525">
    <property type="term" value="F:GTP binding"/>
    <property type="evidence" value="ECO:0007669"/>
    <property type="project" value="UniProtKB-UniRule"/>
</dbReference>
<keyword evidence="6" id="KW-1185">Reference proteome</keyword>
<dbReference type="GO" id="GO:0005737">
    <property type="term" value="C:cytoplasm"/>
    <property type="evidence" value="ECO:0007669"/>
    <property type="project" value="UniProtKB-SubCell"/>
</dbReference>
<dbReference type="InterPro" id="IPR004881">
    <property type="entry name" value="Ribosome_biogen_GTPase_RsgA"/>
</dbReference>
<feature type="binding site" evidence="2">
    <location>
        <position position="288"/>
    </location>
    <ligand>
        <name>Zn(2+)</name>
        <dbReference type="ChEBI" id="CHEBI:29105"/>
    </ligand>
</feature>
<dbReference type="PROSITE" id="PS50936">
    <property type="entry name" value="ENGC_GTPASE"/>
    <property type="match status" value="1"/>
</dbReference>